<organism evidence="1 2">
    <name type="scientific">Thiothrix lacustris</name>
    <dbReference type="NCBI Taxonomy" id="525917"/>
    <lineage>
        <taxon>Bacteria</taxon>
        <taxon>Pseudomonadati</taxon>
        <taxon>Pseudomonadota</taxon>
        <taxon>Gammaproteobacteria</taxon>
        <taxon>Thiotrichales</taxon>
        <taxon>Thiotrichaceae</taxon>
        <taxon>Thiothrix</taxon>
    </lineage>
</organism>
<dbReference type="RefSeq" id="WP_308895969.1">
    <property type="nucleotide sequence ID" value="NZ_CP133218.1"/>
</dbReference>
<evidence type="ECO:0008006" key="3">
    <source>
        <dbReference type="Google" id="ProtNLM"/>
    </source>
</evidence>
<keyword evidence="2" id="KW-1185">Reference proteome</keyword>
<reference evidence="1 2" key="1">
    <citation type="submission" date="2023-08" db="EMBL/GenBank/DDBJ databases">
        <title>New molecular markers tilS and rpoB for phylogenetic and monitoring studies of the genus Thiothrix biodiversity.</title>
        <authorList>
            <person name="Ravin N.V."/>
            <person name="Smolyakov D."/>
            <person name="Markov N.D."/>
            <person name="Beletsky A.V."/>
            <person name="Mardanov A.V."/>
            <person name="Rudenko T.S."/>
            <person name="Grabovich M.Y."/>
        </authorList>
    </citation>
    <scope>NUCLEOTIDE SEQUENCE [LARGE SCALE GENOMIC DNA]</scope>
    <source>
        <strain evidence="1 2">MK1</strain>
    </source>
</reference>
<protein>
    <recommendedName>
        <fullName evidence="3">CopG-like ribbon-helix-helix domain-containing protein</fullName>
    </recommendedName>
</protein>
<evidence type="ECO:0000313" key="1">
    <source>
        <dbReference type="EMBL" id="WML91241.1"/>
    </source>
</evidence>
<name>A0ABY9MRF8_9GAMM</name>
<accession>A0ABY9MRF8</accession>
<evidence type="ECO:0000313" key="2">
    <source>
        <dbReference type="Proteomes" id="UP001236657"/>
    </source>
</evidence>
<dbReference type="EMBL" id="CP133218">
    <property type="protein sequence ID" value="WML91241.1"/>
    <property type="molecule type" value="Genomic_DNA"/>
</dbReference>
<dbReference type="InterPro" id="IPR010985">
    <property type="entry name" value="Ribbon_hlx_hlx"/>
</dbReference>
<dbReference type="SUPFAM" id="SSF47598">
    <property type="entry name" value="Ribbon-helix-helix"/>
    <property type="match status" value="1"/>
</dbReference>
<dbReference type="Proteomes" id="UP001236657">
    <property type="component" value="Chromosome"/>
</dbReference>
<sequence length="54" mass="6065">MKSPVMGLRLPPDLKREFAEIATKQNTTISALSRELIQNFVKTTKENSHATANH</sequence>
<proteinExistence type="predicted"/>
<gene>
    <name evidence="1" type="ORF">RCF98_02540</name>
</gene>